<dbReference type="Proteomes" id="UP000501690">
    <property type="component" value="Linkage Group LG5"/>
</dbReference>
<dbReference type="EMBL" id="CP039349">
    <property type="protein sequence ID" value="QCD93161.1"/>
    <property type="molecule type" value="Genomic_DNA"/>
</dbReference>
<evidence type="ECO:0000313" key="1">
    <source>
        <dbReference type="EMBL" id="QCD93161.1"/>
    </source>
</evidence>
<gene>
    <name evidence="1" type="ORF">DEO72_LG5g1232</name>
</gene>
<evidence type="ECO:0000313" key="2">
    <source>
        <dbReference type="Proteomes" id="UP000501690"/>
    </source>
</evidence>
<proteinExistence type="predicted"/>
<keyword evidence="2" id="KW-1185">Reference proteome</keyword>
<name>A0A4D6LXR2_VIGUN</name>
<dbReference type="AlphaFoldDB" id="A0A4D6LXR2"/>
<organism evidence="1 2">
    <name type="scientific">Vigna unguiculata</name>
    <name type="common">Cowpea</name>
    <dbReference type="NCBI Taxonomy" id="3917"/>
    <lineage>
        <taxon>Eukaryota</taxon>
        <taxon>Viridiplantae</taxon>
        <taxon>Streptophyta</taxon>
        <taxon>Embryophyta</taxon>
        <taxon>Tracheophyta</taxon>
        <taxon>Spermatophyta</taxon>
        <taxon>Magnoliopsida</taxon>
        <taxon>eudicotyledons</taxon>
        <taxon>Gunneridae</taxon>
        <taxon>Pentapetalae</taxon>
        <taxon>rosids</taxon>
        <taxon>fabids</taxon>
        <taxon>Fabales</taxon>
        <taxon>Fabaceae</taxon>
        <taxon>Papilionoideae</taxon>
        <taxon>50 kb inversion clade</taxon>
        <taxon>NPAAA clade</taxon>
        <taxon>indigoferoid/millettioid clade</taxon>
        <taxon>Phaseoleae</taxon>
        <taxon>Vigna</taxon>
    </lineage>
</organism>
<protein>
    <submittedName>
        <fullName evidence="1">Uncharacterized protein</fullName>
    </submittedName>
</protein>
<sequence length="129" mass="14331">MKKTSKNSHSWPHSESKHQRAHLHPHLLPVLAHVVESTLIVLEDLGSSPMYVTANRRGAQVLSDRVPRSSERYSPEREIGFDAYVFWCLAAYASVVVLSEVGSRPGEMSSSKRAFARETCLHASSGEKS</sequence>
<accession>A0A4D6LXR2</accession>
<reference evidence="1 2" key="1">
    <citation type="submission" date="2019-04" db="EMBL/GenBank/DDBJ databases">
        <title>An improved genome assembly and genetic linkage map for asparagus bean, Vigna unguiculata ssp. sesquipedialis.</title>
        <authorList>
            <person name="Xia Q."/>
            <person name="Zhang R."/>
            <person name="Dong Y."/>
        </authorList>
    </citation>
    <scope>NUCLEOTIDE SEQUENCE [LARGE SCALE GENOMIC DNA]</scope>
    <source>
        <tissue evidence="1">Leaf</tissue>
    </source>
</reference>